<dbReference type="GO" id="GO:0005829">
    <property type="term" value="C:cytosol"/>
    <property type="evidence" value="ECO:0007669"/>
    <property type="project" value="GOC"/>
</dbReference>
<gene>
    <name evidence="2" type="ORF">BYL167_LOCUS23909</name>
</gene>
<dbReference type="Proteomes" id="UP000681967">
    <property type="component" value="Unassembled WGS sequence"/>
</dbReference>
<evidence type="ECO:0000259" key="1">
    <source>
        <dbReference type="Pfam" id="PF10474"/>
    </source>
</evidence>
<sequence>EKIAAAHLSPLVDLNGPRSILYGLPPRIVAAESLVFLAEQFDFLLPYLKLMIPSDRHTFLTQFYSQTIQVTHELRIPIYHNVSANILDYMSIALMISKVNWDIGEILTQHNVYVDKLSNELQTFRNQFDHINEQLLPVPKAVYRTIWDQILDKIFYTMVEGYASAKKCSNEGRALMQLDFQQLLRRLERIIADLKPLPHKEFVENYIKAYYLPEQSIDQWVRDNTMYTIKQRMTLVTMMSHLSRKKRAQLTQYLDEQDRSRTPVLTS</sequence>
<evidence type="ECO:0000313" key="3">
    <source>
        <dbReference type="Proteomes" id="UP000681967"/>
    </source>
</evidence>
<evidence type="ECO:0000313" key="2">
    <source>
        <dbReference type="EMBL" id="CAF4208358.1"/>
    </source>
</evidence>
<dbReference type="GO" id="GO:0000149">
    <property type="term" value="F:SNARE binding"/>
    <property type="evidence" value="ECO:0007669"/>
    <property type="project" value="TreeGrafter"/>
</dbReference>
<feature type="domain" description="Syndetin C-terminal" evidence="1">
    <location>
        <begin position="21"/>
        <end position="255"/>
    </location>
</feature>
<reference evidence="2" key="1">
    <citation type="submission" date="2021-02" db="EMBL/GenBank/DDBJ databases">
        <authorList>
            <person name="Nowell W R."/>
        </authorList>
    </citation>
    <scope>NUCLEOTIDE SEQUENCE</scope>
</reference>
<dbReference type="Pfam" id="PF10474">
    <property type="entry name" value="Syndetin_C"/>
    <property type="match status" value="1"/>
</dbReference>
<dbReference type="InterPro" id="IPR019514">
    <property type="entry name" value="Syndetin_C"/>
</dbReference>
<dbReference type="AlphaFoldDB" id="A0A8S2S7W9"/>
<protein>
    <recommendedName>
        <fullName evidence="1">Syndetin C-terminal domain-containing protein</fullName>
    </recommendedName>
</protein>
<name>A0A8S2S7W9_9BILA</name>
<comment type="caution">
    <text evidence="2">The sequence shown here is derived from an EMBL/GenBank/DDBJ whole genome shotgun (WGS) entry which is preliminary data.</text>
</comment>
<dbReference type="InterPro" id="IPR040047">
    <property type="entry name" value="VPS50"/>
</dbReference>
<dbReference type="PANTHER" id="PTHR13258:SF0">
    <property type="entry name" value="SYNDETIN"/>
    <property type="match status" value="1"/>
</dbReference>
<proteinExistence type="predicted"/>
<dbReference type="PANTHER" id="PTHR13258">
    <property type="entry name" value="SYNDETIN"/>
    <property type="match status" value="1"/>
</dbReference>
<dbReference type="GO" id="GO:0032456">
    <property type="term" value="P:endocytic recycling"/>
    <property type="evidence" value="ECO:0007669"/>
    <property type="project" value="InterPro"/>
</dbReference>
<dbReference type="GO" id="GO:0042147">
    <property type="term" value="P:retrograde transport, endosome to Golgi"/>
    <property type="evidence" value="ECO:0007669"/>
    <property type="project" value="InterPro"/>
</dbReference>
<organism evidence="2 3">
    <name type="scientific">Rotaria magnacalcarata</name>
    <dbReference type="NCBI Taxonomy" id="392030"/>
    <lineage>
        <taxon>Eukaryota</taxon>
        <taxon>Metazoa</taxon>
        <taxon>Spiralia</taxon>
        <taxon>Gnathifera</taxon>
        <taxon>Rotifera</taxon>
        <taxon>Eurotatoria</taxon>
        <taxon>Bdelloidea</taxon>
        <taxon>Philodinida</taxon>
        <taxon>Philodinidae</taxon>
        <taxon>Rotaria</taxon>
    </lineage>
</organism>
<dbReference type="EMBL" id="CAJOBH010018767">
    <property type="protein sequence ID" value="CAF4208358.1"/>
    <property type="molecule type" value="Genomic_DNA"/>
</dbReference>
<dbReference type="GO" id="GO:1990745">
    <property type="term" value="C:EARP complex"/>
    <property type="evidence" value="ECO:0007669"/>
    <property type="project" value="InterPro"/>
</dbReference>
<feature type="non-terminal residue" evidence="2">
    <location>
        <position position="1"/>
    </location>
</feature>
<accession>A0A8S2S7W9</accession>